<dbReference type="AlphaFoldDB" id="A0A8R7JZG5"/>
<evidence type="ECO:0000313" key="3">
    <source>
        <dbReference type="Proteomes" id="UP000015106"/>
    </source>
</evidence>
<reference evidence="2" key="3">
    <citation type="submission" date="2022-06" db="UniProtKB">
        <authorList>
            <consortium name="EnsemblPlants"/>
        </authorList>
    </citation>
    <scope>IDENTIFICATION</scope>
</reference>
<organism evidence="2 3">
    <name type="scientific">Triticum urartu</name>
    <name type="common">Red wild einkorn</name>
    <name type="synonym">Crithodium urartu</name>
    <dbReference type="NCBI Taxonomy" id="4572"/>
    <lineage>
        <taxon>Eukaryota</taxon>
        <taxon>Viridiplantae</taxon>
        <taxon>Streptophyta</taxon>
        <taxon>Embryophyta</taxon>
        <taxon>Tracheophyta</taxon>
        <taxon>Spermatophyta</taxon>
        <taxon>Magnoliopsida</taxon>
        <taxon>Liliopsida</taxon>
        <taxon>Poales</taxon>
        <taxon>Poaceae</taxon>
        <taxon>BOP clade</taxon>
        <taxon>Pooideae</taxon>
        <taxon>Triticodae</taxon>
        <taxon>Triticeae</taxon>
        <taxon>Triticinae</taxon>
        <taxon>Triticum</taxon>
    </lineage>
</organism>
<dbReference type="EnsemblPlants" id="TuG1812G0100001495.01.T01">
    <property type="protein sequence ID" value="TuG1812G0100001495.01.T01"/>
    <property type="gene ID" value="TuG1812G0100001495.01"/>
</dbReference>
<feature type="region of interest" description="Disordered" evidence="1">
    <location>
        <begin position="64"/>
        <end position="91"/>
    </location>
</feature>
<accession>A0A8R7JZG5</accession>
<protein>
    <submittedName>
        <fullName evidence="2">Uncharacterized protein</fullName>
    </submittedName>
</protein>
<reference evidence="2" key="2">
    <citation type="submission" date="2018-03" db="EMBL/GenBank/DDBJ databases">
        <title>The Triticum urartu genome reveals the dynamic nature of wheat genome evolution.</title>
        <authorList>
            <person name="Ling H."/>
            <person name="Ma B."/>
            <person name="Shi X."/>
            <person name="Liu H."/>
            <person name="Dong L."/>
            <person name="Sun H."/>
            <person name="Cao Y."/>
            <person name="Gao Q."/>
            <person name="Zheng S."/>
            <person name="Li Y."/>
            <person name="Yu Y."/>
            <person name="Du H."/>
            <person name="Qi M."/>
            <person name="Li Y."/>
            <person name="Yu H."/>
            <person name="Cui Y."/>
            <person name="Wang N."/>
            <person name="Chen C."/>
            <person name="Wu H."/>
            <person name="Zhao Y."/>
            <person name="Zhang J."/>
            <person name="Li Y."/>
            <person name="Zhou W."/>
            <person name="Zhang B."/>
            <person name="Hu W."/>
            <person name="Eijk M."/>
            <person name="Tang J."/>
            <person name="Witsenboer H."/>
            <person name="Zhao S."/>
            <person name="Li Z."/>
            <person name="Zhang A."/>
            <person name="Wang D."/>
            <person name="Liang C."/>
        </authorList>
    </citation>
    <scope>NUCLEOTIDE SEQUENCE [LARGE SCALE GENOMIC DNA]</scope>
    <source>
        <strain evidence="2">cv. G1812</strain>
    </source>
</reference>
<sequence length="117" mass="13013">MFPALSLDCSLFGILAGYLLLPYVGQGAPLRRLYTGMLDPPCSDDHSRQPPPWLLVRTGFSDGASSHQIARPSDGVIDDTEPKTERRARTNNTIYPVRAMVSINNLHMHTQKKQHNA</sequence>
<proteinExistence type="predicted"/>
<evidence type="ECO:0000313" key="2">
    <source>
        <dbReference type="EnsemblPlants" id="TuG1812G0100001495.01.T01"/>
    </source>
</evidence>
<name>A0A8R7JZG5_TRIUA</name>
<keyword evidence="3" id="KW-1185">Reference proteome</keyword>
<dbReference type="Proteomes" id="UP000015106">
    <property type="component" value="Chromosome 1"/>
</dbReference>
<dbReference type="Gramene" id="TuG1812G0100001495.01.T01">
    <property type="protein sequence ID" value="TuG1812G0100001495.01.T01"/>
    <property type="gene ID" value="TuG1812G0100001495.01"/>
</dbReference>
<evidence type="ECO:0000256" key="1">
    <source>
        <dbReference type="SAM" id="MobiDB-lite"/>
    </source>
</evidence>
<reference evidence="3" key="1">
    <citation type="journal article" date="2013" name="Nature">
        <title>Draft genome of the wheat A-genome progenitor Triticum urartu.</title>
        <authorList>
            <person name="Ling H.Q."/>
            <person name="Zhao S."/>
            <person name="Liu D."/>
            <person name="Wang J."/>
            <person name="Sun H."/>
            <person name="Zhang C."/>
            <person name="Fan H."/>
            <person name="Li D."/>
            <person name="Dong L."/>
            <person name="Tao Y."/>
            <person name="Gao C."/>
            <person name="Wu H."/>
            <person name="Li Y."/>
            <person name="Cui Y."/>
            <person name="Guo X."/>
            <person name="Zheng S."/>
            <person name="Wang B."/>
            <person name="Yu K."/>
            <person name="Liang Q."/>
            <person name="Yang W."/>
            <person name="Lou X."/>
            <person name="Chen J."/>
            <person name="Feng M."/>
            <person name="Jian J."/>
            <person name="Zhang X."/>
            <person name="Luo G."/>
            <person name="Jiang Y."/>
            <person name="Liu J."/>
            <person name="Wang Z."/>
            <person name="Sha Y."/>
            <person name="Zhang B."/>
            <person name="Wu H."/>
            <person name="Tang D."/>
            <person name="Shen Q."/>
            <person name="Xue P."/>
            <person name="Zou S."/>
            <person name="Wang X."/>
            <person name="Liu X."/>
            <person name="Wang F."/>
            <person name="Yang Y."/>
            <person name="An X."/>
            <person name="Dong Z."/>
            <person name="Zhang K."/>
            <person name="Zhang X."/>
            <person name="Luo M.C."/>
            <person name="Dvorak J."/>
            <person name="Tong Y."/>
            <person name="Wang J."/>
            <person name="Yang H."/>
            <person name="Li Z."/>
            <person name="Wang D."/>
            <person name="Zhang A."/>
            <person name="Wang J."/>
        </authorList>
    </citation>
    <scope>NUCLEOTIDE SEQUENCE</scope>
    <source>
        <strain evidence="3">cv. G1812</strain>
    </source>
</reference>